<dbReference type="InterPro" id="IPR036457">
    <property type="entry name" value="PPM-type-like_dom_sf"/>
</dbReference>
<evidence type="ECO:0000259" key="3">
    <source>
        <dbReference type="PROSITE" id="PS50110"/>
    </source>
</evidence>
<dbReference type="Gene3D" id="3.40.50.2300">
    <property type="match status" value="1"/>
</dbReference>
<keyword evidence="1" id="KW-0378">Hydrolase</keyword>
<dbReference type="PANTHER" id="PTHR43156">
    <property type="entry name" value="STAGE II SPORULATION PROTEIN E-RELATED"/>
    <property type="match status" value="1"/>
</dbReference>
<keyword evidence="2" id="KW-0597">Phosphoprotein</keyword>
<dbReference type="CDD" id="cd17574">
    <property type="entry name" value="REC_OmpR"/>
    <property type="match status" value="1"/>
</dbReference>
<feature type="domain" description="Response regulatory" evidence="3">
    <location>
        <begin position="2"/>
        <end position="119"/>
    </location>
</feature>
<keyword evidence="5" id="KW-1185">Reference proteome</keyword>
<evidence type="ECO:0000313" key="5">
    <source>
        <dbReference type="Proteomes" id="UP000009071"/>
    </source>
</evidence>
<dbReference type="GO" id="GO:0016791">
    <property type="term" value="F:phosphatase activity"/>
    <property type="evidence" value="ECO:0007669"/>
    <property type="project" value="TreeGrafter"/>
</dbReference>
<dbReference type="GO" id="GO:0000160">
    <property type="term" value="P:phosphorelay signal transduction system"/>
    <property type="evidence" value="ECO:0007669"/>
    <property type="project" value="InterPro"/>
</dbReference>
<dbReference type="eggNOG" id="COG2208">
    <property type="taxonomic scope" value="Bacteria"/>
</dbReference>
<dbReference type="PROSITE" id="PS50110">
    <property type="entry name" value="RESPONSE_REGULATORY"/>
    <property type="match status" value="1"/>
</dbReference>
<sequence length="389" mass="41781">MRILIAEDDPASRKILTVCLEKLGYQVVATTNGLEAWQAMQQADAPKLAILDWMMPEIDGVEVCRRLRAINARQQPYLILLSALGTKEDIAKGLDAGADDYLTKPFNVLELQARIKVGVRLLEMQARLRQSMETIEASLLAAGEIQKSLLPKHFIGVGSLEFAWQFVPCDAIGGDVFNIVPLDAQRVGLYMVDVAGHGPAAAMVSVLVYQLLNATTGILADHTVKPPRILEPEEVLRILDGEFPLMRFKRHFTIVYAVFNHATGVLTYSNAGHCSPMVVDPNAGVTALTTAGTVIGVGAMPFGQESVALSPGYKVVFCSDGVEEIADASNAFFGEEGTKGTLLALQKEPVAALVQGLYDAAMGFAGGHPPGDDLSILAFEYKGVLPESS</sequence>
<dbReference type="HOGENOM" id="CLU_000445_43_7_7"/>
<dbReference type="AlphaFoldDB" id="C4XP67"/>
<dbReference type="SMART" id="SM00448">
    <property type="entry name" value="REC"/>
    <property type="match status" value="1"/>
</dbReference>
<dbReference type="InterPro" id="IPR011006">
    <property type="entry name" value="CheY-like_superfamily"/>
</dbReference>
<feature type="modified residue" description="4-aspartylphosphate" evidence="2">
    <location>
        <position position="52"/>
    </location>
</feature>
<dbReference type="Pfam" id="PF07228">
    <property type="entry name" value="SpoIIE"/>
    <property type="match status" value="1"/>
</dbReference>
<dbReference type="KEGG" id="dma:DMR_40770"/>
<dbReference type="Gene3D" id="3.60.40.10">
    <property type="entry name" value="PPM-type phosphatase domain"/>
    <property type="match status" value="1"/>
</dbReference>
<organism evidence="4 5">
    <name type="scientific">Solidesulfovibrio magneticus (strain ATCC 700980 / DSM 13731 / RS-1)</name>
    <name type="common">Desulfovibrio magneticus</name>
    <dbReference type="NCBI Taxonomy" id="573370"/>
    <lineage>
        <taxon>Bacteria</taxon>
        <taxon>Pseudomonadati</taxon>
        <taxon>Thermodesulfobacteriota</taxon>
        <taxon>Desulfovibrionia</taxon>
        <taxon>Desulfovibrionales</taxon>
        <taxon>Desulfovibrionaceae</taxon>
        <taxon>Solidesulfovibrio</taxon>
    </lineage>
</organism>
<dbReference type="OrthoDB" id="20101at2"/>
<dbReference type="STRING" id="573370.DMR_40770"/>
<dbReference type="SUPFAM" id="SSF52172">
    <property type="entry name" value="CheY-like"/>
    <property type="match status" value="1"/>
</dbReference>
<evidence type="ECO:0000256" key="1">
    <source>
        <dbReference type="ARBA" id="ARBA00022801"/>
    </source>
</evidence>
<reference evidence="4 5" key="1">
    <citation type="journal article" date="2009" name="Genome Res.">
        <title>Whole genome sequence of Desulfovibrio magneticus strain RS-1 revealed common gene clusters in magnetotactic bacteria.</title>
        <authorList>
            <person name="Nakazawa H."/>
            <person name="Arakaki A."/>
            <person name="Narita-Yamada S."/>
            <person name="Yashiro I."/>
            <person name="Jinno K."/>
            <person name="Aoki N."/>
            <person name="Tsuruyama A."/>
            <person name="Okamura Y."/>
            <person name="Tanikawa S."/>
            <person name="Fujita N."/>
            <person name="Takeyama H."/>
            <person name="Matsunaga T."/>
        </authorList>
    </citation>
    <scope>NUCLEOTIDE SEQUENCE [LARGE SCALE GENOMIC DNA]</scope>
    <source>
        <strain evidence="5">ATCC 700980 / DSM 13731 / RS-1</strain>
    </source>
</reference>
<name>C4XP67_SOLM1</name>
<dbReference type="RefSeq" id="WP_015862697.1">
    <property type="nucleotide sequence ID" value="NC_012796.1"/>
</dbReference>
<evidence type="ECO:0000313" key="4">
    <source>
        <dbReference type="EMBL" id="BAH77568.1"/>
    </source>
</evidence>
<evidence type="ECO:0000256" key="2">
    <source>
        <dbReference type="PROSITE-ProRule" id="PRU00169"/>
    </source>
</evidence>
<gene>
    <name evidence="4" type="ordered locus">DMR_40770</name>
</gene>
<dbReference type="InterPro" id="IPR001932">
    <property type="entry name" value="PPM-type_phosphatase-like_dom"/>
</dbReference>
<dbReference type="Proteomes" id="UP000009071">
    <property type="component" value="Chromosome"/>
</dbReference>
<dbReference type="InterPro" id="IPR052016">
    <property type="entry name" value="Bact_Sigma-Reg"/>
</dbReference>
<dbReference type="PANTHER" id="PTHR43156:SF2">
    <property type="entry name" value="STAGE II SPORULATION PROTEIN E"/>
    <property type="match status" value="1"/>
</dbReference>
<proteinExistence type="predicted"/>
<dbReference type="eggNOG" id="COG3706">
    <property type="taxonomic scope" value="Bacteria"/>
</dbReference>
<dbReference type="SMART" id="SM00331">
    <property type="entry name" value="PP2C_SIG"/>
    <property type="match status" value="1"/>
</dbReference>
<dbReference type="SUPFAM" id="SSF81606">
    <property type="entry name" value="PP2C-like"/>
    <property type="match status" value="1"/>
</dbReference>
<dbReference type="Pfam" id="PF00072">
    <property type="entry name" value="Response_reg"/>
    <property type="match status" value="1"/>
</dbReference>
<dbReference type="EMBL" id="AP010904">
    <property type="protein sequence ID" value="BAH77568.1"/>
    <property type="molecule type" value="Genomic_DNA"/>
</dbReference>
<protein>
    <submittedName>
        <fullName evidence="4">Response regulator receiver protein</fullName>
    </submittedName>
</protein>
<dbReference type="InterPro" id="IPR001789">
    <property type="entry name" value="Sig_transdc_resp-reg_receiver"/>
</dbReference>
<accession>C4XP67</accession>